<dbReference type="RefSeq" id="WP_006085307.1">
    <property type="nucleotide sequence ID" value="NC_009997.1"/>
</dbReference>
<dbReference type="AlphaFoldDB" id="A9KVJ1"/>
<name>A9KVJ1_SHEB9</name>
<dbReference type="HOGENOM" id="CLU_1766399_0_0_6"/>
<protein>
    <submittedName>
        <fullName evidence="1">Uncharacterized protein</fullName>
    </submittedName>
</protein>
<accession>A9KVJ1</accession>
<proteinExistence type="predicted"/>
<evidence type="ECO:0000313" key="1">
    <source>
        <dbReference type="EMBL" id="ABX48731.1"/>
    </source>
</evidence>
<dbReference type="GeneID" id="11771797"/>
<dbReference type="KEGG" id="sbn:Sbal195_1558"/>
<reference evidence="1 2" key="1">
    <citation type="submission" date="2007-11" db="EMBL/GenBank/DDBJ databases">
        <title>Complete sequence of chromosome of Shewanella baltica OS195.</title>
        <authorList>
            <consortium name="US DOE Joint Genome Institute"/>
            <person name="Copeland A."/>
            <person name="Lucas S."/>
            <person name="Lapidus A."/>
            <person name="Barry K."/>
            <person name="Glavina del Rio T."/>
            <person name="Dalin E."/>
            <person name="Tice H."/>
            <person name="Pitluck S."/>
            <person name="Chain P."/>
            <person name="Malfatti S."/>
            <person name="Shin M."/>
            <person name="Vergez L."/>
            <person name="Schmutz J."/>
            <person name="Larimer F."/>
            <person name="Land M."/>
            <person name="Hauser L."/>
            <person name="Kyrpides N."/>
            <person name="Kim E."/>
            <person name="Brettar I."/>
            <person name="Rodrigues J."/>
            <person name="Konstantinidis K."/>
            <person name="Klappenbach J."/>
            <person name="Hofle M."/>
            <person name="Tiedje J."/>
            <person name="Richardson P."/>
        </authorList>
    </citation>
    <scope>NUCLEOTIDE SEQUENCE [LARGE SCALE GENOMIC DNA]</scope>
    <source>
        <strain evidence="1 2">OS195</strain>
    </source>
</reference>
<sequence length="151" mass="17754">MELEVDDKKLAALLSQNSIPVLYRTGEKGRPLYVKLPYEKDNMIWLRCDSNRKPKWNAQDKWWEVPNAWFNDLLKRSLQKHGKLYVIQPFKEQEKCAPACWNAEGHECQCSCMGENHGSKHSGNDWFVVSDTFATRWHQLKVACRLMTRNN</sequence>
<dbReference type="EMBL" id="CP000891">
    <property type="protein sequence ID" value="ABX48731.1"/>
    <property type="molecule type" value="Genomic_DNA"/>
</dbReference>
<dbReference type="Proteomes" id="UP000000770">
    <property type="component" value="Chromosome"/>
</dbReference>
<gene>
    <name evidence="1" type="ordered locus">Sbal195_1558</name>
</gene>
<organism evidence="1 2">
    <name type="scientific">Shewanella baltica (strain OS195)</name>
    <dbReference type="NCBI Taxonomy" id="399599"/>
    <lineage>
        <taxon>Bacteria</taxon>
        <taxon>Pseudomonadati</taxon>
        <taxon>Pseudomonadota</taxon>
        <taxon>Gammaproteobacteria</taxon>
        <taxon>Alteromonadales</taxon>
        <taxon>Shewanellaceae</taxon>
        <taxon>Shewanella</taxon>
    </lineage>
</organism>
<evidence type="ECO:0000313" key="2">
    <source>
        <dbReference type="Proteomes" id="UP000000770"/>
    </source>
</evidence>